<keyword evidence="4" id="KW-0597">Phosphoprotein</keyword>
<evidence type="ECO:0000256" key="11">
    <source>
        <dbReference type="ARBA" id="ARBA00023136"/>
    </source>
</evidence>
<dbReference type="GO" id="GO:0005886">
    <property type="term" value="C:plasma membrane"/>
    <property type="evidence" value="ECO:0007669"/>
    <property type="project" value="UniProtKB-SubCell"/>
</dbReference>
<proteinExistence type="inferred from homology"/>
<sequence>LPEEKKTPWLFLFLNQFKNSLVYILLGAAIISLVIQEFTDMYVILAAVIVNVIVGFIQEYKATQAMEKLKKVITYFARVKRNGKEREVKTEELVPGDIVLLKAGDKVPADGRLILSKDLEINEASLTGESIPVKKNADPLKEDLVVAEQKNMVFLGTVVVQGMGKLVVTTTGINTELGKIAILIKDTPEERTPFQKKLDRFSRWLGGITLGVSFLIFVIGMLEGVRFDQIFTTSVAIAVSAIPEGLVIAVTAILAVGMQRILKQNALVKKLVAAETLGSTTVICTDKTGTLTEGDMRVAKLVTLHHDLSPAQHHGSTPQIKESMELVLMFKIGVLSNNAAIQNPQDEFSKWKMIGNPTEKSLLSVGARLDFYREDLEKEEPRLDEIPFDSEKKYMLTLHQQKNKNVIYLKGAPEKVLKMSKRIQDGNLVKQMNFSLKRKFQKEFEEMSKTGLRILAFGYQPVDLGVKNLDNPKQLKELSDQFIFLGFVGIKDPLRKETKETVDLCKKAGINIVIITGDHKLTAQAIAKELGLKSKAENILEGKDLAKLTHKELVKRVRDISVYARVTPKDKLQIVDAWQEKGEVVAMTGDGVNDAPALKTADIGIALGSGSDVAKEISDMVILDNNFKTIVAAVREGRIIFDNIKKVILYLLSNSFSEIILITGTIMINIFFVKDLPLPLLASQILWINLVTDSFPGIALTLEPQEAEIMNDKPLGKSQTLFTKEMKILSALISSIIGLVSLFSFLYFVENNWDIMRAQTIIFSIIAVSTLLYVFSVRSLRHPIFSRRIFSNQYLIYAIMLGLAMQLVAVYFPPFQKIFKTVALHPHDWVIVAGASLILILIIEVAKYLFVLTVKDRFKT</sequence>
<dbReference type="PANTHER" id="PTHR43294">
    <property type="entry name" value="SODIUM/POTASSIUM-TRANSPORTING ATPASE SUBUNIT ALPHA"/>
    <property type="match status" value="1"/>
</dbReference>
<protein>
    <submittedName>
        <fullName evidence="16">ATPase</fullName>
    </submittedName>
</protein>
<dbReference type="InterPro" id="IPR050510">
    <property type="entry name" value="Cation_transp_ATPase_P-type"/>
</dbReference>
<dbReference type="InterPro" id="IPR008250">
    <property type="entry name" value="ATPase_P-typ_transduc_dom_A_sf"/>
</dbReference>
<comment type="caution">
    <text evidence="16">The sequence shown here is derived from an EMBL/GenBank/DDBJ whole genome shotgun (WGS) entry which is preliminary data.</text>
</comment>
<dbReference type="Gene3D" id="3.40.50.1000">
    <property type="entry name" value="HAD superfamily/HAD-like"/>
    <property type="match status" value="1"/>
</dbReference>
<name>A0A2M7RI03_9BACT</name>
<reference evidence="16 17" key="1">
    <citation type="submission" date="2017-09" db="EMBL/GenBank/DDBJ databases">
        <title>Depth-based differentiation of microbial function through sediment-hosted aquifers and enrichment of novel symbionts in the deep terrestrial subsurface.</title>
        <authorList>
            <person name="Probst A.J."/>
            <person name="Ladd B."/>
            <person name="Jarett J.K."/>
            <person name="Geller-Mcgrath D.E."/>
            <person name="Sieber C.M."/>
            <person name="Emerson J.B."/>
            <person name="Anantharaman K."/>
            <person name="Thomas B.C."/>
            <person name="Malmstrom R."/>
            <person name="Stieglmeier M."/>
            <person name="Klingl A."/>
            <person name="Woyke T."/>
            <person name="Ryan C.M."/>
            <person name="Banfield J.F."/>
        </authorList>
    </citation>
    <scope>NUCLEOTIDE SEQUENCE [LARGE SCALE GENOMIC DNA]</scope>
    <source>
        <strain evidence="16">CG_4_10_14_0_8_um_filter_42_10</strain>
    </source>
</reference>
<evidence type="ECO:0000256" key="6">
    <source>
        <dbReference type="ARBA" id="ARBA00022741"/>
    </source>
</evidence>
<evidence type="ECO:0000256" key="8">
    <source>
        <dbReference type="ARBA" id="ARBA00022842"/>
    </source>
</evidence>
<keyword evidence="5 12" id="KW-0812">Transmembrane</keyword>
<dbReference type="NCBIfam" id="TIGR01494">
    <property type="entry name" value="ATPase_P-type"/>
    <property type="match status" value="2"/>
</dbReference>
<dbReference type="InterPro" id="IPR023299">
    <property type="entry name" value="ATPase_P-typ_cyto_dom_N"/>
</dbReference>
<dbReference type="Proteomes" id="UP000230779">
    <property type="component" value="Unassembled WGS sequence"/>
</dbReference>
<feature type="transmembrane region" description="Helical" evidence="12">
    <location>
        <begin position="647"/>
        <end position="672"/>
    </location>
</feature>
<keyword evidence="7" id="KW-0067">ATP-binding</keyword>
<keyword evidence="9" id="KW-1278">Translocase</keyword>
<evidence type="ECO:0000256" key="5">
    <source>
        <dbReference type="ARBA" id="ARBA00022692"/>
    </source>
</evidence>
<dbReference type="SFLD" id="SFLDF00027">
    <property type="entry name" value="p-type_atpase"/>
    <property type="match status" value="1"/>
</dbReference>
<dbReference type="PRINTS" id="PR00119">
    <property type="entry name" value="CATATPASE"/>
</dbReference>
<evidence type="ECO:0000259" key="13">
    <source>
        <dbReference type="Pfam" id="PF00122"/>
    </source>
</evidence>
<keyword evidence="8" id="KW-0460">Magnesium</keyword>
<dbReference type="Pfam" id="PF08282">
    <property type="entry name" value="Hydrolase_3"/>
    <property type="match status" value="1"/>
</dbReference>
<dbReference type="InterPro" id="IPR044492">
    <property type="entry name" value="P_typ_ATPase_HD_dom"/>
</dbReference>
<dbReference type="GO" id="GO:0016887">
    <property type="term" value="F:ATP hydrolysis activity"/>
    <property type="evidence" value="ECO:0007669"/>
    <property type="project" value="InterPro"/>
</dbReference>
<dbReference type="PANTHER" id="PTHR43294:SF21">
    <property type="entry name" value="CATION TRANSPORTING ATPASE"/>
    <property type="match status" value="1"/>
</dbReference>
<dbReference type="InterPro" id="IPR059000">
    <property type="entry name" value="ATPase_P-type_domA"/>
</dbReference>
<keyword evidence="10 12" id="KW-1133">Transmembrane helix</keyword>
<keyword evidence="11 12" id="KW-0472">Membrane</keyword>
<feature type="domain" description="Cation-transporting P-type ATPase C-terminal" evidence="14">
    <location>
        <begin position="677"/>
        <end position="849"/>
    </location>
</feature>
<dbReference type="SUPFAM" id="SSF81660">
    <property type="entry name" value="Metal cation-transporting ATPase, ATP-binding domain N"/>
    <property type="match status" value="1"/>
</dbReference>
<dbReference type="SFLD" id="SFLDG00002">
    <property type="entry name" value="C1.7:_P-type_atpase_like"/>
    <property type="match status" value="1"/>
</dbReference>
<dbReference type="InterPro" id="IPR036412">
    <property type="entry name" value="HAD-like_sf"/>
</dbReference>
<evidence type="ECO:0000256" key="12">
    <source>
        <dbReference type="SAM" id="Phobius"/>
    </source>
</evidence>
<feature type="transmembrane region" description="Helical" evidence="12">
    <location>
        <begin position="829"/>
        <end position="850"/>
    </location>
</feature>
<evidence type="ECO:0000256" key="10">
    <source>
        <dbReference type="ARBA" id="ARBA00022989"/>
    </source>
</evidence>
<evidence type="ECO:0000256" key="2">
    <source>
        <dbReference type="ARBA" id="ARBA00005675"/>
    </source>
</evidence>
<evidence type="ECO:0000313" key="16">
    <source>
        <dbReference type="EMBL" id="PIY96370.1"/>
    </source>
</evidence>
<dbReference type="Gene3D" id="3.40.1110.10">
    <property type="entry name" value="Calcium-transporting ATPase, cytoplasmic domain N"/>
    <property type="match status" value="1"/>
</dbReference>
<dbReference type="SUPFAM" id="SSF81665">
    <property type="entry name" value="Calcium ATPase, transmembrane domain M"/>
    <property type="match status" value="1"/>
</dbReference>
<evidence type="ECO:0000313" key="17">
    <source>
        <dbReference type="Proteomes" id="UP000230779"/>
    </source>
</evidence>
<evidence type="ECO:0000259" key="14">
    <source>
        <dbReference type="Pfam" id="PF00689"/>
    </source>
</evidence>
<dbReference type="PROSITE" id="PS00154">
    <property type="entry name" value="ATPASE_E1_E2"/>
    <property type="match status" value="1"/>
</dbReference>
<dbReference type="PRINTS" id="PR00120">
    <property type="entry name" value="HATPASE"/>
</dbReference>
<dbReference type="SUPFAM" id="SSF56784">
    <property type="entry name" value="HAD-like"/>
    <property type="match status" value="1"/>
</dbReference>
<dbReference type="GO" id="GO:0005524">
    <property type="term" value="F:ATP binding"/>
    <property type="evidence" value="ECO:0007669"/>
    <property type="project" value="UniProtKB-KW"/>
</dbReference>
<feature type="transmembrane region" description="Helical" evidence="12">
    <location>
        <begin position="20"/>
        <end position="36"/>
    </location>
</feature>
<dbReference type="InterPro" id="IPR004014">
    <property type="entry name" value="ATPase_P-typ_cation-transptr_N"/>
</dbReference>
<accession>A0A2M7RI03</accession>
<dbReference type="SUPFAM" id="SSF81653">
    <property type="entry name" value="Calcium ATPase, transduction domain A"/>
    <property type="match status" value="1"/>
</dbReference>
<evidence type="ECO:0000256" key="9">
    <source>
        <dbReference type="ARBA" id="ARBA00022967"/>
    </source>
</evidence>
<evidence type="ECO:0000256" key="4">
    <source>
        <dbReference type="ARBA" id="ARBA00022553"/>
    </source>
</evidence>
<dbReference type="AlphaFoldDB" id="A0A2M7RI03"/>
<organism evidence="16 17">
    <name type="scientific">Candidatus Kerfeldbacteria bacterium CG_4_10_14_0_8_um_filter_42_10</name>
    <dbReference type="NCBI Taxonomy" id="2014248"/>
    <lineage>
        <taxon>Bacteria</taxon>
        <taxon>Candidatus Kerfeldiibacteriota</taxon>
    </lineage>
</organism>
<dbReference type="Pfam" id="PF00690">
    <property type="entry name" value="Cation_ATPase_N"/>
    <property type="match status" value="1"/>
</dbReference>
<evidence type="ECO:0000256" key="7">
    <source>
        <dbReference type="ARBA" id="ARBA00022840"/>
    </source>
</evidence>
<feature type="transmembrane region" description="Helical" evidence="12">
    <location>
        <begin position="42"/>
        <end position="60"/>
    </location>
</feature>
<comment type="subcellular location">
    <subcellularLocation>
        <location evidence="1">Cell membrane</location>
        <topology evidence="1">Multi-pass membrane protein</topology>
    </subcellularLocation>
</comment>
<feature type="transmembrane region" description="Helical" evidence="12">
    <location>
        <begin position="794"/>
        <end position="814"/>
    </location>
</feature>
<feature type="transmembrane region" description="Helical" evidence="12">
    <location>
        <begin position="234"/>
        <end position="256"/>
    </location>
</feature>
<feature type="non-terminal residue" evidence="16">
    <location>
        <position position="1"/>
    </location>
</feature>
<dbReference type="InterPro" id="IPR018303">
    <property type="entry name" value="ATPase_P-typ_P_site"/>
</dbReference>
<feature type="domain" description="Cation-transporting P-type ATPase N-terminal" evidence="15">
    <location>
        <begin position="1"/>
        <end position="32"/>
    </location>
</feature>
<dbReference type="InterPro" id="IPR001757">
    <property type="entry name" value="P_typ_ATPase"/>
</dbReference>
<dbReference type="EMBL" id="PFMD01000051">
    <property type="protein sequence ID" value="PIY96370.1"/>
    <property type="molecule type" value="Genomic_DNA"/>
</dbReference>
<evidence type="ECO:0000259" key="15">
    <source>
        <dbReference type="Pfam" id="PF00690"/>
    </source>
</evidence>
<dbReference type="Pfam" id="PF13246">
    <property type="entry name" value="Cation_ATPase"/>
    <property type="match status" value="1"/>
</dbReference>
<dbReference type="FunFam" id="3.40.50.1000:FF:000193">
    <property type="entry name" value="Plasma membrane calcium-transporting ATPase 2"/>
    <property type="match status" value="1"/>
</dbReference>
<evidence type="ECO:0000256" key="1">
    <source>
        <dbReference type="ARBA" id="ARBA00004651"/>
    </source>
</evidence>
<dbReference type="Pfam" id="PF00122">
    <property type="entry name" value="E1-E2_ATPase"/>
    <property type="match status" value="1"/>
</dbReference>
<dbReference type="InterPro" id="IPR023214">
    <property type="entry name" value="HAD_sf"/>
</dbReference>
<dbReference type="Gene3D" id="1.20.1110.10">
    <property type="entry name" value="Calcium-transporting ATPase, transmembrane domain"/>
    <property type="match status" value="1"/>
</dbReference>
<dbReference type="FunFam" id="2.70.150.10:FF:000160">
    <property type="entry name" value="Sarcoplasmic/endoplasmic reticulum calcium ATPase 1"/>
    <property type="match status" value="1"/>
</dbReference>
<feature type="transmembrane region" description="Helical" evidence="12">
    <location>
        <begin position="755"/>
        <end position="774"/>
    </location>
</feature>
<keyword evidence="3" id="KW-1003">Cell membrane</keyword>
<comment type="similarity">
    <text evidence="2">Belongs to the cation transport ATPase (P-type) (TC 3.A.3) family. Type IIA subfamily.</text>
</comment>
<gene>
    <name evidence="16" type="ORF">COY66_04465</name>
</gene>
<feature type="transmembrane region" description="Helical" evidence="12">
    <location>
        <begin position="728"/>
        <end position="749"/>
    </location>
</feature>
<dbReference type="SFLD" id="SFLDS00003">
    <property type="entry name" value="Haloacid_Dehalogenase"/>
    <property type="match status" value="1"/>
</dbReference>
<keyword evidence="6" id="KW-0547">Nucleotide-binding</keyword>
<dbReference type="InterPro" id="IPR023298">
    <property type="entry name" value="ATPase_P-typ_TM_dom_sf"/>
</dbReference>
<feature type="transmembrane region" description="Helical" evidence="12">
    <location>
        <begin position="204"/>
        <end position="222"/>
    </location>
</feature>
<feature type="domain" description="P-type ATPase A" evidence="13">
    <location>
        <begin position="77"/>
        <end position="184"/>
    </location>
</feature>
<dbReference type="InterPro" id="IPR006068">
    <property type="entry name" value="ATPase_P-typ_cation-transptr_C"/>
</dbReference>
<dbReference type="Gene3D" id="2.70.150.10">
    <property type="entry name" value="Calcium-transporting ATPase, cytoplasmic transduction domain A"/>
    <property type="match status" value="1"/>
</dbReference>
<evidence type="ECO:0000256" key="3">
    <source>
        <dbReference type="ARBA" id="ARBA00022475"/>
    </source>
</evidence>
<dbReference type="Pfam" id="PF00689">
    <property type="entry name" value="Cation_ATPase_C"/>
    <property type="match status" value="1"/>
</dbReference>
<feature type="transmembrane region" description="Helical" evidence="12">
    <location>
        <begin position="684"/>
        <end position="702"/>
    </location>
</feature>